<feature type="domain" description="VWFA" evidence="4">
    <location>
        <begin position="16"/>
        <end position="180"/>
    </location>
</feature>
<name>A0A0C3C4S2_HEBCY</name>
<sequence>MPGNTNTPSDQLINADVVFVHDATGSQQPYIDDARKFVLDNIRVIQRTANLKGGDARFRVIAFRDHREQGDLWTIHDSNPFTKDSAVLKKQLDALVASGGGDGPEAQLDALDAALRSSWRRDAKRLVILITDAPPHGIKEPGDTVPASHPSSLTPDSIRQSYKTTKTLLVRSLNLLHCSV</sequence>
<dbReference type="SUPFAM" id="SSF53300">
    <property type="entry name" value="vWA-like"/>
    <property type="match status" value="1"/>
</dbReference>
<keyword evidence="2" id="KW-0964">Secreted</keyword>
<dbReference type="GO" id="GO:0005737">
    <property type="term" value="C:cytoplasm"/>
    <property type="evidence" value="ECO:0007669"/>
    <property type="project" value="TreeGrafter"/>
</dbReference>
<reference evidence="6" key="2">
    <citation type="submission" date="2015-01" db="EMBL/GenBank/DDBJ databases">
        <title>Evolutionary Origins and Diversification of the Mycorrhizal Mutualists.</title>
        <authorList>
            <consortium name="DOE Joint Genome Institute"/>
            <consortium name="Mycorrhizal Genomics Consortium"/>
            <person name="Kohler A."/>
            <person name="Kuo A."/>
            <person name="Nagy L.G."/>
            <person name="Floudas D."/>
            <person name="Copeland A."/>
            <person name="Barry K.W."/>
            <person name="Cichocki N."/>
            <person name="Veneault-Fourrey C."/>
            <person name="LaButti K."/>
            <person name="Lindquist E.A."/>
            <person name="Lipzen A."/>
            <person name="Lundell T."/>
            <person name="Morin E."/>
            <person name="Murat C."/>
            <person name="Riley R."/>
            <person name="Ohm R."/>
            <person name="Sun H."/>
            <person name="Tunlid A."/>
            <person name="Henrissat B."/>
            <person name="Grigoriev I.V."/>
            <person name="Hibbett D.S."/>
            <person name="Martin F."/>
        </authorList>
    </citation>
    <scope>NUCLEOTIDE SEQUENCE [LARGE SCALE GENOMIC DNA]</scope>
    <source>
        <strain evidence="6">h7</strain>
    </source>
</reference>
<dbReference type="Gene3D" id="3.40.50.410">
    <property type="entry name" value="von Willebrand factor, type A domain"/>
    <property type="match status" value="1"/>
</dbReference>
<evidence type="ECO:0000256" key="3">
    <source>
        <dbReference type="ARBA" id="ARBA00022729"/>
    </source>
</evidence>
<protein>
    <recommendedName>
        <fullName evidence="4">VWFA domain-containing protein</fullName>
    </recommendedName>
</protein>
<dbReference type="AlphaFoldDB" id="A0A0C3C4S2"/>
<evidence type="ECO:0000256" key="2">
    <source>
        <dbReference type="ARBA" id="ARBA00022525"/>
    </source>
</evidence>
<gene>
    <name evidence="5" type="ORF">M413DRAFT_443748</name>
</gene>
<dbReference type="STRING" id="686832.A0A0C3C4S2"/>
<keyword evidence="3" id="KW-0732">Signal</keyword>
<dbReference type="PROSITE" id="PS50234">
    <property type="entry name" value="VWFA"/>
    <property type="match status" value="1"/>
</dbReference>
<evidence type="ECO:0000313" key="6">
    <source>
        <dbReference type="Proteomes" id="UP000053424"/>
    </source>
</evidence>
<dbReference type="CDD" id="cd00198">
    <property type="entry name" value="vWFA"/>
    <property type="match status" value="1"/>
</dbReference>
<dbReference type="EMBL" id="KN831775">
    <property type="protein sequence ID" value="KIM43870.1"/>
    <property type="molecule type" value="Genomic_DNA"/>
</dbReference>
<dbReference type="Proteomes" id="UP000053424">
    <property type="component" value="Unassembled WGS sequence"/>
</dbReference>
<evidence type="ECO:0000313" key="5">
    <source>
        <dbReference type="EMBL" id="KIM43870.1"/>
    </source>
</evidence>
<accession>A0A0C3C4S2</accession>
<dbReference type="InterPro" id="IPR002035">
    <property type="entry name" value="VWF_A"/>
</dbReference>
<dbReference type="Pfam" id="PF25106">
    <property type="entry name" value="VWA_4"/>
    <property type="match status" value="1"/>
</dbReference>
<dbReference type="InterPro" id="IPR052969">
    <property type="entry name" value="Thr-specific_kinase-like"/>
</dbReference>
<dbReference type="GO" id="GO:0004674">
    <property type="term" value="F:protein serine/threonine kinase activity"/>
    <property type="evidence" value="ECO:0007669"/>
    <property type="project" value="TreeGrafter"/>
</dbReference>
<keyword evidence="6" id="KW-1185">Reference proteome</keyword>
<dbReference type="InterPro" id="IPR056861">
    <property type="entry name" value="HMCN1-like_VWA"/>
</dbReference>
<organism evidence="5 6">
    <name type="scientific">Hebeloma cylindrosporum</name>
    <dbReference type="NCBI Taxonomy" id="76867"/>
    <lineage>
        <taxon>Eukaryota</taxon>
        <taxon>Fungi</taxon>
        <taxon>Dikarya</taxon>
        <taxon>Basidiomycota</taxon>
        <taxon>Agaricomycotina</taxon>
        <taxon>Agaricomycetes</taxon>
        <taxon>Agaricomycetidae</taxon>
        <taxon>Agaricales</taxon>
        <taxon>Agaricineae</taxon>
        <taxon>Hymenogastraceae</taxon>
        <taxon>Hebeloma</taxon>
    </lineage>
</organism>
<dbReference type="InterPro" id="IPR036465">
    <property type="entry name" value="vWFA_dom_sf"/>
</dbReference>
<dbReference type="OrthoDB" id="301415at2759"/>
<evidence type="ECO:0000259" key="4">
    <source>
        <dbReference type="PROSITE" id="PS50234"/>
    </source>
</evidence>
<proteinExistence type="predicted"/>
<reference evidence="5 6" key="1">
    <citation type="submission" date="2014-04" db="EMBL/GenBank/DDBJ databases">
        <authorList>
            <consortium name="DOE Joint Genome Institute"/>
            <person name="Kuo A."/>
            <person name="Gay G."/>
            <person name="Dore J."/>
            <person name="Kohler A."/>
            <person name="Nagy L.G."/>
            <person name="Floudas D."/>
            <person name="Copeland A."/>
            <person name="Barry K.W."/>
            <person name="Cichocki N."/>
            <person name="Veneault-Fourrey C."/>
            <person name="LaButti K."/>
            <person name="Lindquist E.A."/>
            <person name="Lipzen A."/>
            <person name="Lundell T."/>
            <person name="Morin E."/>
            <person name="Murat C."/>
            <person name="Sun H."/>
            <person name="Tunlid A."/>
            <person name="Henrissat B."/>
            <person name="Grigoriev I.V."/>
            <person name="Hibbett D.S."/>
            <person name="Martin F."/>
            <person name="Nordberg H.P."/>
            <person name="Cantor M.N."/>
            <person name="Hua S.X."/>
        </authorList>
    </citation>
    <scope>NUCLEOTIDE SEQUENCE [LARGE SCALE GENOMIC DNA]</scope>
    <source>
        <strain evidence="6">h7</strain>
    </source>
</reference>
<evidence type="ECO:0000256" key="1">
    <source>
        <dbReference type="ARBA" id="ARBA00004613"/>
    </source>
</evidence>
<comment type="subcellular location">
    <subcellularLocation>
        <location evidence="1">Secreted</location>
    </subcellularLocation>
</comment>
<dbReference type="HOGENOM" id="CLU_1496396_0_0_1"/>
<dbReference type="PANTHER" id="PTHR47763">
    <property type="entry name" value="ALPHA-PROTEIN KINASE VWKA"/>
    <property type="match status" value="1"/>
</dbReference>
<dbReference type="PANTHER" id="PTHR47763:SF1">
    <property type="entry name" value="DUF659 DOMAIN-CONTAINING PROTEIN"/>
    <property type="match status" value="1"/>
</dbReference>